<dbReference type="PANTHER" id="PTHR30298">
    <property type="entry name" value="H REPEAT-ASSOCIATED PREDICTED TRANSPOSASE"/>
    <property type="match status" value="1"/>
</dbReference>
<reference evidence="3" key="1">
    <citation type="journal article" date="2019" name="J. Bacteriol.">
        <title>A Mutagenic Screen Identifies a TonB-Dependent Receptor Required for the Lanthanide Metal Switch in the Type I Methanotroph 'Methylotuvimicrobium buryatense' 5GB1C.</title>
        <authorList>
            <person name="Groom J.D."/>
            <person name="Ford S.M."/>
            <person name="Pesesky M.W."/>
            <person name="Lidstrom M.E."/>
        </authorList>
    </citation>
    <scope>NUCLEOTIDE SEQUENCE [LARGE SCALE GENOMIC DNA]</scope>
    <source>
        <strain evidence="3">5GB1C</strain>
    </source>
</reference>
<evidence type="ECO:0000313" key="2">
    <source>
        <dbReference type="EMBL" id="QCW84642.1"/>
    </source>
</evidence>
<evidence type="ECO:0000259" key="1">
    <source>
        <dbReference type="Pfam" id="PF13808"/>
    </source>
</evidence>
<keyword evidence="3" id="KW-1185">Reference proteome</keyword>
<dbReference type="Proteomes" id="UP000305881">
    <property type="component" value="Chromosome"/>
</dbReference>
<dbReference type="Pfam" id="PF14236">
    <property type="entry name" value="DruA"/>
    <property type="match status" value="1"/>
</dbReference>
<dbReference type="PANTHER" id="PTHR30298:SF0">
    <property type="entry name" value="PROTEIN YBFL-RELATED"/>
    <property type="match status" value="1"/>
</dbReference>
<feature type="domain" description="H repeat-associated protein N-terminal" evidence="1">
    <location>
        <begin position="191"/>
        <end position="281"/>
    </location>
</feature>
<evidence type="ECO:0000313" key="3">
    <source>
        <dbReference type="Proteomes" id="UP000305881"/>
    </source>
</evidence>
<name>A0A4P9USV6_METBY</name>
<sequence length="333" mass="38065">MKAHHYLGALPKIGHTLWYVASYHNQWLALISFSAAAWKCAARDQWIGWSYRVQYDRLHLIANNSRFLILPEHHYPNLASRVLSLCERRISQDWQQRFGYPLLLLETFVDPQLFHGTIYRASNWVHVGDTRGYRRIRQGYSPSAQQPKQVFVRPLEKRAQTHLSQPMLSPCYGYGAPKIMLTADQMRTLPEFFLDIPDPRRKQGQRHSLPCILALATAAVLCGMEGYKAIGSWADDLGQKARARFGCRKRNGRYQVPSRTTFRETLISVDPAQLDLALQGWNEQFAEADEGLAVDGKNLRNAIDEDGRQTHILGVVGHQTGRCHTQKKSVLCL</sequence>
<dbReference type="InterPro" id="IPR025639">
    <property type="entry name" value="DruA"/>
</dbReference>
<dbReference type="EMBL" id="CP035467">
    <property type="protein sequence ID" value="QCW84642.1"/>
    <property type="molecule type" value="Genomic_DNA"/>
</dbReference>
<dbReference type="STRING" id="675511.GCA_000341735_02961"/>
<dbReference type="InterPro" id="IPR051698">
    <property type="entry name" value="Transposase_11-like"/>
</dbReference>
<protein>
    <submittedName>
        <fullName evidence="2">DUF4338 domain-containing protein</fullName>
    </submittedName>
</protein>
<proteinExistence type="predicted"/>
<dbReference type="InterPro" id="IPR032806">
    <property type="entry name" value="YbfD_N"/>
</dbReference>
<organism evidence="2 3">
    <name type="scientific">Methylotuvimicrobium buryatense</name>
    <name type="common">Methylomicrobium buryatense</name>
    <dbReference type="NCBI Taxonomy" id="95641"/>
    <lineage>
        <taxon>Bacteria</taxon>
        <taxon>Pseudomonadati</taxon>
        <taxon>Pseudomonadota</taxon>
        <taxon>Gammaproteobacteria</taxon>
        <taxon>Methylococcales</taxon>
        <taxon>Methylococcaceae</taxon>
        <taxon>Methylotuvimicrobium</taxon>
    </lineage>
</organism>
<dbReference type="OrthoDB" id="6139076at2"/>
<gene>
    <name evidence="2" type="ORF">EQU24_00195</name>
</gene>
<accession>A0A4P9USV6</accession>
<dbReference type="AlphaFoldDB" id="A0A4P9USV6"/>
<dbReference type="Pfam" id="PF13808">
    <property type="entry name" value="DDE_Tnp_1_assoc"/>
    <property type="match status" value="1"/>
</dbReference>
<dbReference type="KEGG" id="mbur:EQU24_00195"/>